<dbReference type="EMBL" id="JACHMI010000001">
    <property type="protein sequence ID" value="MBB6547171.1"/>
    <property type="molecule type" value="Genomic_DNA"/>
</dbReference>
<dbReference type="InterPro" id="IPR015161">
    <property type="entry name" value="Sklp_toxin_b/g_crystallin"/>
</dbReference>
<proteinExistence type="predicted"/>
<dbReference type="Proteomes" id="UP000565579">
    <property type="component" value="Unassembled WGS sequence"/>
</dbReference>
<comment type="caution">
    <text evidence="3">The sequence shown here is derived from an EMBL/GenBank/DDBJ whole genome shotgun (WGS) entry which is preliminary data.</text>
</comment>
<accession>A0A7X0TX78</accession>
<dbReference type="SUPFAM" id="SSF49695">
    <property type="entry name" value="gamma-Crystallin-like"/>
    <property type="match status" value="1"/>
</dbReference>
<dbReference type="Pfam" id="PF09076">
    <property type="entry name" value="Crystall_2"/>
    <property type="match status" value="1"/>
</dbReference>
<dbReference type="Gene3D" id="2.60.20.30">
    <property type="match status" value="1"/>
</dbReference>
<reference evidence="3 4" key="1">
    <citation type="submission" date="2020-08" db="EMBL/GenBank/DDBJ databases">
        <title>Sequencing the genomes of 1000 actinobacteria strains.</title>
        <authorList>
            <person name="Klenk H.-P."/>
        </authorList>
    </citation>
    <scope>NUCLEOTIDE SEQUENCE [LARGE SCALE GENOMIC DNA]</scope>
    <source>
        <strain evidence="3 4">DSM 43768</strain>
    </source>
</reference>
<dbReference type="AlphaFoldDB" id="A0A7X0TX78"/>
<dbReference type="RefSeq" id="WP_185101853.1">
    <property type="nucleotide sequence ID" value="NZ_JACHMI010000001.1"/>
</dbReference>
<dbReference type="InterPro" id="IPR015791">
    <property type="entry name" value="Antimic/Inh_G_crystallin-like"/>
</dbReference>
<keyword evidence="1" id="KW-0732">Signal</keyword>
<feature type="chain" id="PRO_5031247414" description="Streptomyces killer toxin-like beta/gamma crystallin domain-containing protein" evidence="1">
    <location>
        <begin position="30"/>
        <end position="120"/>
    </location>
</feature>
<keyword evidence="4" id="KW-1185">Reference proteome</keyword>
<gene>
    <name evidence="3" type="ORF">HD593_001966</name>
</gene>
<protein>
    <recommendedName>
        <fullName evidence="2">Streptomyces killer toxin-like beta/gamma crystallin domain-containing protein</fullName>
    </recommendedName>
</protein>
<feature type="domain" description="Streptomyces killer toxin-like beta/gamma crystallin" evidence="2">
    <location>
        <begin position="49"/>
        <end position="82"/>
    </location>
</feature>
<evidence type="ECO:0000313" key="4">
    <source>
        <dbReference type="Proteomes" id="UP000565579"/>
    </source>
</evidence>
<sequence length="120" mass="12961">MKKSYLGKALAGCAAALAVMLALPAPAFAINHADCGVSWSREFLQIFNGWDRHCFANGGVMDVAIYGVDEISAGNNDVAIEYIDDLGGPARAMLLPKWNLWGGSPNINGNLHKVYRIRIL</sequence>
<evidence type="ECO:0000313" key="3">
    <source>
        <dbReference type="EMBL" id="MBB6547171.1"/>
    </source>
</evidence>
<name>A0A7X0TX78_9ACTN</name>
<organism evidence="3 4">
    <name type="scientific">Nonomuraea rubra</name>
    <dbReference type="NCBI Taxonomy" id="46180"/>
    <lineage>
        <taxon>Bacteria</taxon>
        <taxon>Bacillati</taxon>
        <taxon>Actinomycetota</taxon>
        <taxon>Actinomycetes</taxon>
        <taxon>Streptosporangiales</taxon>
        <taxon>Streptosporangiaceae</taxon>
        <taxon>Nonomuraea</taxon>
    </lineage>
</organism>
<evidence type="ECO:0000256" key="1">
    <source>
        <dbReference type="SAM" id="SignalP"/>
    </source>
</evidence>
<dbReference type="InterPro" id="IPR011024">
    <property type="entry name" value="G_crystallin-like"/>
</dbReference>
<feature type="signal peptide" evidence="1">
    <location>
        <begin position="1"/>
        <end position="29"/>
    </location>
</feature>
<evidence type="ECO:0000259" key="2">
    <source>
        <dbReference type="Pfam" id="PF09076"/>
    </source>
</evidence>